<dbReference type="Proteomes" id="UP000326838">
    <property type="component" value="Unassembled WGS sequence"/>
</dbReference>
<sequence length="123" mass="12827">MSTEPIRHLIAAVAAQKKGRQLQNLAAQTLTAIDDGERVAGQHVTDAELVDIAILLLGAIEDENHRQVEAIAVGIAAVPGVGARLLQAVGACAIVFADGAGLDWRDELAMQRARVIVTDALGS</sequence>
<comment type="caution">
    <text evidence="1">The sequence shown here is derived from an EMBL/GenBank/DDBJ whole genome shotgun (WGS) entry which is preliminary data.</text>
</comment>
<dbReference type="AlphaFoldDB" id="A0A5N0TK74"/>
<dbReference type="EMBL" id="VYUY01000006">
    <property type="protein sequence ID" value="KAA9134838.1"/>
    <property type="molecule type" value="Genomic_DNA"/>
</dbReference>
<evidence type="ECO:0000313" key="1">
    <source>
        <dbReference type="EMBL" id="KAA9134838.1"/>
    </source>
</evidence>
<organism evidence="1 2">
    <name type="scientific">Microbacterium caowuchunii</name>
    <dbReference type="NCBI Taxonomy" id="2614638"/>
    <lineage>
        <taxon>Bacteria</taxon>
        <taxon>Bacillati</taxon>
        <taxon>Actinomycetota</taxon>
        <taxon>Actinomycetes</taxon>
        <taxon>Micrococcales</taxon>
        <taxon>Microbacteriaceae</taxon>
        <taxon>Microbacterium</taxon>
    </lineage>
</organism>
<keyword evidence="2" id="KW-1185">Reference proteome</keyword>
<gene>
    <name evidence="1" type="ORF">F6B40_03835</name>
</gene>
<evidence type="ECO:0000313" key="2">
    <source>
        <dbReference type="Proteomes" id="UP000326838"/>
    </source>
</evidence>
<proteinExistence type="predicted"/>
<dbReference type="RefSeq" id="WP_150892194.1">
    <property type="nucleotide sequence ID" value="NZ_VYUY01000006.1"/>
</dbReference>
<protein>
    <submittedName>
        <fullName evidence="1">Uncharacterized protein</fullName>
    </submittedName>
</protein>
<accession>A0A5N0TK74</accession>
<reference evidence="2" key="1">
    <citation type="submission" date="2019-09" db="EMBL/GenBank/DDBJ databases">
        <title>Mumia zhuanghuii sp. nov. isolated from the intestinal contents of plateau pika (Ochotona curzoniae) in the Qinghai-Tibet plateau of China.</title>
        <authorList>
            <person name="Tian Z."/>
        </authorList>
    </citation>
    <scope>NUCLEOTIDE SEQUENCE [LARGE SCALE GENOMIC DNA]</scope>
    <source>
        <strain evidence="2">L-033</strain>
    </source>
</reference>
<name>A0A5N0TK74_9MICO</name>